<dbReference type="Gene3D" id="3.40.190.290">
    <property type="match status" value="1"/>
</dbReference>
<dbReference type="RefSeq" id="WP_349215339.1">
    <property type="nucleotide sequence ID" value="NZ_JBBMFA010000074.1"/>
</dbReference>
<evidence type="ECO:0000256" key="3">
    <source>
        <dbReference type="ARBA" id="ARBA00023125"/>
    </source>
</evidence>
<dbReference type="Proteomes" id="UP001477672">
    <property type="component" value="Unassembled WGS sequence"/>
</dbReference>
<proteinExistence type="inferred from homology"/>
<evidence type="ECO:0000259" key="5">
    <source>
        <dbReference type="PROSITE" id="PS50931"/>
    </source>
</evidence>
<keyword evidence="4" id="KW-0804">Transcription</keyword>
<dbReference type="InterPro" id="IPR036388">
    <property type="entry name" value="WH-like_DNA-bd_sf"/>
</dbReference>
<dbReference type="Gene3D" id="1.10.10.10">
    <property type="entry name" value="Winged helix-like DNA-binding domain superfamily/Winged helix DNA-binding domain"/>
    <property type="match status" value="1"/>
</dbReference>
<dbReference type="PRINTS" id="PR00039">
    <property type="entry name" value="HTHLYSR"/>
</dbReference>
<comment type="caution">
    <text evidence="6">The sequence shown here is derived from an EMBL/GenBank/DDBJ whole genome shotgun (WGS) entry which is preliminary data.</text>
</comment>
<dbReference type="PANTHER" id="PTHR30419">
    <property type="entry name" value="HTH-TYPE TRANSCRIPTIONAL REGULATOR YBHD"/>
    <property type="match status" value="1"/>
</dbReference>
<feature type="domain" description="HTH lysR-type" evidence="5">
    <location>
        <begin position="1"/>
        <end position="58"/>
    </location>
</feature>
<sequence>MDIKQLKYFMAIADVQSFSEASKRLYVSQPTLSKSMKNLEEKLGVELFCLVGKKVQVTDYGKRLYQKAQLLIEQYDALYNEIRDLTTLQTGVIRIGIPPIIGTCVFPGLIDGFLQKYPGVELAIDQHGAKNIQERAYRGKLDLGLTIRPVMADAFDVIDVVSDKNVLIVPPNHPLAGRTSVRYQELESEKFIFLGDEYMLTSNVVAGCREAGFEPRTLLQVTQWDFAVQLVKLNMGISVLPRRILAMYPEPGVVQIQLDHSSSAWDVVMVTKKGQYQSFATQAFMKYIQENAGTQQ</sequence>
<dbReference type="SUPFAM" id="SSF46785">
    <property type="entry name" value="Winged helix' DNA-binding domain"/>
    <property type="match status" value="1"/>
</dbReference>
<reference evidence="6 7" key="1">
    <citation type="submission" date="2024-03" db="EMBL/GenBank/DDBJ databases">
        <title>Human intestinal bacterial collection.</title>
        <authorList>
            <person name="Pauvert C."/>
            <person name="Hitch T.C.A."/>
            <person name="Clavel T."/>
        </authorList>
    </citation>
    <scope>NUCLEOTIDE SEQUENCE [LARGE SCALE GENOMIC DNA]</scope>
    <source>
        <strain evidence="6 7">CLA-JM-H11</strain>
    </source>
</reference>
<evidence type="ECO:0000256" key="2">
    <source>
        <dbReference type="ARBA" id="ARBA00023015"/>
    </source>
</evidence>
<protein>
    <submittedName>
        <fullName evidence="6">LysR family transcriptional regulator</fullName>
    </submittedName>
</protein>
<dbReference type="SUPFAM" id="SSF53850">
    <property type="entry name" value="Periplasmic binding protein-like II"/>
    <property type="match status" value="1"/>
</dbReference>
<dbReference type="InterPro" id="IPR050950">
    <property type="entry name" value="HTH-type_LysR_regulators"/>
</dbReference>
<dbReference type="PROSITE" id="PS50931">
    <property type="entry name" value="HTH_LYSR"/>
    <property type="match status" value="1"/>
</dbReference>
<evidence type="ECO:0000313" key="7">
    <source>
        <dbReference type="Proteomes" id="UP001477672"/>
    </source>
</evidence>
<keyword evidence="2" id="KW-0805">Transcription regulation</keyword>
<keyword evidence="7" id="KW-1185">Reference proteome</keyword>
<comment type="similarity">
    <text evidence="1">Belongs to the LysR transcriptional regulatory family.</text>
</comment>
<accession>A0ABV1GDZ5</accession>
<dbReference type="PANTHER" id="PTHR30419:SF8">
    <property type="entry name" value="NITROGEN ASSIMILATION TRANSCRIPTIONAL ACTIVATOR-RELATED"/>
    <property type="match status" value="1"/>
</dbReference>
<keyword evidence="3" id="KW-0238">DNA-binding</keyword>
<name>A0ABV1GDZ5_9FIRM</name>
<dbReference type="EMBL" id="JBBMFA010000074">
    <property type="protein sequence ID" value="MEQ2519908.1"/>
    <property type="molecule type" value="Genomic_DNA"/>
</dbReference>
<gene>
    <name evidence="6" type="ORF">WMO24_05600</name>
</gene>
<evidence type="ECO:0000313" key="6">
    <source>
        <dbReference type="EMBL" id="MEQ2519908.1"/>
    </source>
</evidence>
<dbReference type="InterPro" id="IPR005119">
    <property type="entry name" value="LysR_subst-bd"/>
</dbReference>
<organism evidence="6 7">
    <name type="scientific">Ruthenibacterium intestinale</name>
    <dbReference type="NCBI Taxonomy" id="3133163"/>
    <lineage>
        <taxon>Bacteria</taxon>
        <taxon>Bacillati</taxon>
        <taxon>Bacillota</taxon>
        <taxon>Clostridia</taxon>
        <taxon>Eubacteriales</taxon>
        <taxon>Oscillospiraceae</taxon>
        <taxon>Ruthenibacterium</taxon>
    </lineage>
</organism>
<dbReference type="Pfam" id="PF03466">
    <property type="entry name" value="LysR_substrate"/>
    <property type="match status" value="1"/>
</dbReference>
<evidence type="ECO:0000256" key="1">
    <source>
        <dbReference type="ARBA" id="ARBA00009437"/>
    </source>
</evidence>
<dbReference type="InterPro" id="IPR000847">
    <property type="entry name" value="LysR_HTH_N"/>
</dbReference>
<dbReference type="Pfam" id="PF00126">
    <property type="entry name" value="HTH_1"/>
    <property type="match status" value="1"/>
</dbReference>
<dbReference type="InterPro" id="IPR036390">
    <property type="entry name" value="WH_DNA-bd_sf"/>
</dbReference>
<evidence type="ECO:0000256" key="4">
    <source>
        <dbReference type="ARBA" id="ARBA00023163"/>
    </source>
</evidence>